<dbReference type="Pfam" id="PF20243">
    <property type="entry name" value="MbnP"/>
    <property type="match status" value="1"/>
</dbReference>
<evidence type="ECO:0000256" key="1">
    <source>
        <dbReference type="SAM" id="SignalP"/>
    </source>
</evidence>
<dbReference type="Proteomes" id="UP000248745">
    <property type="component" value="Unassembled WGS sequence"/>
</dbReference>
<keyword evidence="1" id="KW-0732">Signal</keyword>
<protein>
    <recommendedName>
        <fullName evidence="2">Copper-binding protein MbnP-like domain-containing protein</fullName>
    </recommendedName>
</protein>
<evidence type="ECO:0000259" key="2">
    <source>
        <dbReference type="Pfam" id="PF20243"/>
    </source>
</evidence>
<evidence type="ECO:0000313" key="4">
    <source>
        <dbReference type="Proteomes" id="UP000248745"/>
    </source>
</evidence>
<dbReference type="InterPro" id="IPR046863">
    <property type="entry name" value="MbnP-like_dom"/>
</dbReference>
<keyword evidence="4" id="KW-1185">Reference proteome</keyword>
<dbReference type="RefSeq" id="WP_110998915.1">
    <property type="nucleotide sequence ID" value="NZ_QKTW01000016.1"/>
</dbReference>
<sequence>MRTKTKIWSMLSFAAMVALSACHKKDETTPTGKVKLEFFNVAGGSNLNLNNQWYTNANGDSFTVSRFNYYISNVSLKSANGATYTEANSYHLVQQEDLTSTSFDMSDVPNGSYSSITFTIGVDSLHNVSGAQTGALDPVNGMFWSWNTGYIMLKFEGNSPKSTQPDGKLMFHCGGFSGANSVLKTITLNFPQAIQVNTSTPHVHLQADVLQLFNSPNKIDFSNLMIIHMPGADAKSISDNYANMFTITYAGA</sequence>
<dbReference type="OrthoDB" id="1422031at2"/>
<feature type="signal peptide" evidence="1">
    <location>
        <begin position="1"/>
        <end position="20"/>
    </location>
</feature>
<dbReference type="PROSITE" id="PS51257">
    <property type="entry name" value="PROKAR_LIPOPROTEIN"/>
    <property type="match status" value="1"/>
</dbReference>
<organism evidence="3 4">
    <name type="scientific">Taibaiella soli</name>
    <dbReference type="NCBI Taxonomy" id="1649169"/>
    <lineage>
        <taxon>Bacteria</taxon>
        <taxon>Pseudomonadati</taxon>
        <taxon>Bacteroidota</taxon>
        <taxon>Chitinophagia</taxon>
        <taxon>Chitinophagales</taxon>
        <taxon>Chitinophagaceae</taxon>
        <taxon>Taibaiella</taxon>
    </lineage>
</organism>
<name>A0A2W2AH69_9BACT</name>
<proteinExistence type="predicted"/>
<comment type="caution">
    <text evidence="3">The sequence shown here is derived from an EMBL/GenBank/DDBJ whole genome shotgun (WGS) entry which is preliminary data.</text>
</comment>
<feature type="domain" description="Copper-binding protein MbnP-like" evidence="2">
    <location>
        <begin position="31"/>
        <end position="226"/>
    </location>
</feature>
<feature type="chain" id="PRO_5016160193" description="Copper-binding protein MbnP-like domain-containing protein" evidence="1">
    <location>
        <begin position="21"/>
        <end position="252"/>
    </location>
</feature>
<gene>
    <name evidence="3" type="ORF">DN068_10745</name>
</gene>
<accession>A0A2W2AH69</accession>
<evidence type="ECO:0000313" key="3">
    <source>
        <dbReference type="EMBL" id="PZF72882.1"/>
    </source>
</evidence>
<reference evidence="3 4" key="1">
    <citation type="submission" date="2018-06" db="EMBL/GenBank/DDBJ databases">
        <title>Mucibacter soli gen. nov., sp. nov., a new member of the family Chitinophagaceae producing mucin.</title>
        <authorList>
            <person name="Kim M.-K."/>
            <person name="Park S."/>
            <person name="Kim T.-S."/>
            <person name="Joung Y."/>
            <person name="Han J.-H."/>
            <person name="Kim S.B."/>
        </authorList>
    </citation>
    <scope>NUCLEOTIDE SEQUENCE [LARGE SCALE GENOMIC DNA]</scope>
    <source>
        <strain evidence="3 4">R1-15</strain>
    </source>
</reference>
<dbReference type="EMBL" id="QKTW01000016">
    <property type="protein sequence ID" value="PZF72882.1"/>
    <property type="molecule type" value="Genomic_DNA"/>
</dbReference>
<dbReference type="AlphaFoldDB" id="A0A2W2AH69"/>